<dbReference type="RefSeq" id="WP_343825289.1">
    <property type="nucleotide sequence ID" value="NZ_BAAACI010000005.1"/>
</dbReference>
<dbReference type="InterPro" id="IPR018060">
    <property type="entry name" value="HTH_AraC"/>
</dbReference>
<dbReference type="InterPro" id="IPR050959">
    <property type="entry name" value="MarA-like"/>
</dbReference>
<dbReference type="InterPro" id="IPR011256">
    <property type="entry name" value="Reg_factor_effector_dom_sf"/>
</dbReference>
<dbReference type="InterPro" id="IPR009057">
    <property type="entry name" value="Homeodomain-like_sf"/>
</dbReference>
<dbReference type="SMART" id="SM00342">
    <property type="entry name" value="HTH_ARAC"/>
    <property type="match status" value="1"/>
</dbReference>
<proteinExistence type="predicted"/>
<dbReference type="PROSITE" id="PS01124">
    <property type="entry name" value="HTH_ARAC_FAMILY_2"/>
    <property type="match status" value="1"/>
</dbReference>
<dbReference type="PANTHER" id="PTHR47504:SF5">
    <property type="entry name" value="RIGHT ORIGIN-BINDING PROTEIN"/>
    <property type="match status" value="1"/>
</dbReference>
<evidence type="ECO:0000256" key="3">
    <source>
        <dbReference type="ARBA" id="ARBA00023163"/>
    </source>
</evidence>
<dbReference type="Gene3D" id="1.10.10.60">
    <property type="entry name" value="Homeodomain-like"/>
    <property type="match status" value="2"/>
</dbReference>
<organism evidence="5 6">
    <name type="scientific">Clostridium subterminale</name>
    <dbReference type="NCBI Taxonomy" id="1550"/>
    <lineage>
        <taxon>Bacteria</taxon>
        <taxon>Bacillati</taxon>
        <taxon>Bacillota</taxon>
        <taxon>Clostridia</taxon>
        <taxon>Eubacteriales</taxon>
        <taxon>Clostridiaceae</taxon>
        <taxon>Clostridium</taxon>
    </lineage>
</organism>
<accession>A0ABN1KMP1</accession>
<keyword evidence="1" id="KW-0805">Transcription regulation</keyword>
<sequence length="290" mass="34268">MSYVEYLQKSIDYIEENIKQPITIEACAEVAGFSKYHFYRLFTLFVGVPLMEYVRKRRLAYAMQDVNRGKRIIDIALDFEYGSERAFRRAFQNEYGESPAKFRNKHYAIPEKPILKENKSIIWGGINMEYNFSDVRIEKLDTMYVASSCVVSDNPEADVINFMTEWMENNNIDIKSRQFGFDVPVSEEQSQKCLRGYEYWVKVKDNNNISEGVKLKKIDECDYAILRITNPFSNPFEVIPAGWRRLAEWVRLNGYMPDCSKSKVYKERYWLEEKLEENGATYLDLYFPLN</sequence>
<dbReference type="InterPro" id="IPR029441">
    <property type="entry name" value="Cass2"/>
</dbReference>
<reference evidence="5 6" key="1">
    <citation type="journal article" date="2019" name="Int. J. Syst. Evol. Microbiol.">
        <title>The Global Catalogue of Microorganisms (GCM) 10K type strain sequencing project: providing services to taxonomists for standard genome sequencing and annotation.</title>
        <authorList>
            <consortium name="The Broad Institute Genomics Platform"/>
            <consortium name="The Broad Institute Genome Sequencing Center for Infectious Disease"/>
            <person name="Wu L."/>
            <person name="Ma J."/>
        </authorList>
    </citation>
    <scope>NUCLEOTIDE SEQUENCE [LARGE SCALE GENOMIC DNA]</scope>
    <source>
        <strain evidence="5 6">JCM 1417</strain>
    </source>
</reference>
<dbReference type="SUPFAM" id="SSF46689">
    <property type="entry name" value="Homeodomain-like"/>
    <property type="match status" value="2"/>
</dbReference>
<comment type="caution">
    <text evidence="5">The sequence shown here is derived from an EMBL/GenBank/DDBJ whole genome shotgun (WGS) entry which is preliminary data.</text>
</comment>
<keyword evidence="2" id="KW-0238">DNA-binding</keyword>
<evidence type="ECO:0000259" key="4">
    <source>
        <dbReference type="PROSITE" id="PS01124"/>
    </source>
</evidence>
<dbReference type="SUPFAM" id="SSF55136">
    <property type="entry name" value="Probable bacterial effector-binding domain"/>
    <property type="match status" value="1"/>
</dbReference>
<gene>
    <name evidence="5" type="ORF">GCM10008908_15690</name>
</gene>
<dbReference type="Proteomes" id="UP001501047">
    <property type="component" value="Unassembled WGS sequence"/>
</dbReference>
<evidence type="ECO:0000313" key="6">
    <source>
        <dbReference type="Proteomes" id="UP001501047"/>
    </source>
</evidence>
<protein>
    <submittedName>
        <fullName evidence="5">AraC family transcriptional regulator</fullName>
    </submittedName>
</protein>
<evidence type="ECO:0000256" key="1">
    <source>
        <dbReference type="ARBA" id="ARBA00023015"/>
    </source>
</evidence>
<keyword evidence="3" id="KW-0804">Transcription</keyword>
<dbReference type="Pfam" id="PF12833">
    <property type="entry name" value="HTH_18"/>
    <property type="match status" value="1"/>
</dbReference>
<dbReference type="EMBL" id="BAAACI010000005">
    <property type="protein sequence ID" value="GAA0771457.1"/>
    <property type="molecule type" value="Genomic_DNA"/>
</dbReference>
<keyword evidence="6" id="KW-1185">Reference proteome</keyword>
<evidence type="ECO:0000313" key="5">
    <source>
        <dbReference type="EMBL" id="GAA0771457.1"/>
    </source>
</evidence>
<feature type="domain" description="HTH araC/xylS-type" evidence="4">
    <location>
        <begin position="8"/>
        <end position="105"/>
    </location>
</feature>
<evidence type="ECO:0000256" key="2">
    <source>
        <dbReference type="ARBA" id="ARBA00023125"/>
    </source>
</evidence>
<dbReference type="Pfam" id="PF14526">
    <property type="entry name" value="Cass2"/>
    <property type="match status" value="1"/>
</dbReference>
<name>A0ABN1KMP1_CLOSU</name>
<dbReference type="PANTHER" id="PTHR47504">
    <property type="entry name" value="RIGHT ORIGIN-BINDING PROTEIN"/>
    <property type="match status" value="1"/>
</dbReference>
<dbReference type="Gene3D" id="3.20.80.10">
    <property type="entry name" value="Regulatory factor, effector binding domain"/>
    <property type="match status" value="1"/>
</dbReference>